<evidence type="ECO:0000256" key="9">
    <source>
        <dbReference type="ARBA" id="ARBA00023136"/>
    </source>
</evidence>
<keyword evidence="8" id="KW-0443">Lipid metabolism</keyword>
<name>A0A2W4VUD6_9CYAN</name>
<keyword evidence="7" id="KW-0560">Oxidoreductase</keyword>
<evidence type="ECO:0000256" key="1">
    <source>
        <dbReference type="ARBA" id="ARBA00004141"/>
    </source>
</evidence>
<dbReference type="EMBL" id="QBMC01000086">
    <property type="protein sequence ID" value="PZO15931.1"/>
    <property type="molecule type" value="Genomic_DNA"/>
</dbReference>
<evidence type="ECO:0000256" key="2">
    <source>
        <dbReference type="ARBA" id="ARBA00008749"/>
    </source>
</evidence>
<sequence>MDSNKGRSTPSLGKVYWAPARSLWFTLMYGGALLGGYATFRWDALALCLFTSAIALCVGYSVGIHRRLIHNSFQCHAWVEAVLVYIGVLVGVGGPFTLIERHDSREWAQSQPRCHDYFTSRRNPFINWLWTIHCAIQLHYPPIVQYEPRLINNKFYQWLEQTWMFQQLPLAIACYYGGGWSWVFWGIYVRISLCATLIWLTDYLACRVGDRPLYTKGKAVQRGNIPLLSLLTMGESWQNNHQNTSYSARFDGRSRLDLGWWLIKALSKVGLVWNISRLQTKAPLPASRSAVEGVNP</sequence>
<reference evidence="13" key="1">
    <citation type="submission" date="2018-04" db="EMBL/GenBank/DDBJ databases">
        <authorList>
            <person name="Cornet L."/>
        </authorList>
    </citation>
    <scope>NUCLEOTIDE SEQUENCE [LARGE SCALE GENOMIC DNA]</scope>
</reference>
<reference evidence="12 13" key="2">
    <citation type="submission" date="2018-06" db="EMBL/GenBank/DDBJ databases">
        <title>Metagenomic assembly of (sub)arctic Cyanobacteria and their associated microbiome from non-axenic cultures.</title>
        <authorList>
            <person name="Baurain D."/>
        </authorList>
    </citation>
    <scope>NUCLEOTIDE SEQUENCE [LARGE SCALE GENOMIC DNA]</scope>
    <source>
        <strain evidence="12">ULC129bin1</strain>
    </source>
</reference>
<keyword evidence="9 11" id="KW-0472">Membrane</keyword>
<dbReference type="AlphaFoldDB" id="A0A2W4VUD6"/>
<evidence type="ECO:0000256" key="7">
    <source>
        <dbReference type="ARBA" id="ARBA00023002"/>
    </source>
</evidence>
<dbReference type="GO" id="GO:0016020">
    <property type="term" value="C:membrane"/>
    <property type="evidence" value="ECO:0007669"/>
    <property type="project" value="UniProtKB-SubCell"/>
</dbReference>
<dbReference type="Proteomes" id="UP000249354">
    <property type="component" value="Unassembled WGS sequence"/>
</dbReference>
<evidence type="ECO:0000313" key="12">
    <source>
        <dbReference type="EMBL" id="PZO15931.1"/>
    </source>
</evidence>
<keyword evidence="10" id="KW-0275">Fatty acid biosynthesis</keyword>
<evidence type="ECO:0000256" key="6">
    <source>
        <dbReference type="ARBA" id="ARBA00022989"/>
    </source>
</evidence>
<dbReference type="InterPro" id="IPR015876">
    <property type="entry name" value="Acyl-CoA_DS"/>
</dbReference>
<accession>A0A2W4VUD6</accession>
<feature type="transmembrane region" description="Helical" evidence="11">
    <location>
        <begin position="44"/>
        <end position="65"/>
    </location>
</feature>
<comment type="subcellular location">
    <subcellularLocation>
        <location evidence="1">Membrane</location>
        <topology evidence="1">Multi-pass membrane protein</topology>
    </subcellularLocation>
</comment>
<organism evidence="12 13">
    <name type="scientific">Leptolyngbya foveolarum</name>
    <dbReference type="NCBI Taxonomy" id="47253"/>
    <lineage>
        <taxon>Bacteria</taxon>
        <taxon>Bacillati</taxon>
        <taxon>Cyanobacteriota</taxon>
        <taxon>Cyanophyceae</taxon>
        <taxon>Leptolyngbyales</taxon>
        <taxon>Leptolyngbyaceae</taxon>
        <taxon>Leptolyngbya group</taxon>
        <taxon>Leptolyngbya</taxon>
    </lineage>
</organism>
<dbReference type="GO" id="GO:0006633">
    <property type="term" value="P:fatty acid biosynthetic process"/>
    <property type="evidence" value="ECO:0007669"/>
    <property type="project" value="UniProtKB-KW"/>
</dbReference>
<dbReference type="GO" id="GO:0016717">
    <property type="term" value="F:oxidoreductase activity, acting on paired donors, with oxidation of a pair of donors resulting in the reduction of molecular oxygen to two molecules of water"/>
    <property type="evidence" value="ECO:0007669"/>
    <property type="project" value="InterPro"/>
</dbReference>
<keyword evidence="3" id="KW-0444">Lipid biosynthesis</keyword>
<keyword evidence="6 11" id="KW-1133">Transmembrane helix</keyword>
<evidence type="ECO:0000256" key="4">
    <source>
        <dbReference type="ARBA" id="ARBA00022692"/>
    </source>
</evidence>
<comment type="similarity">
    <text evidence="2">Belongs to the fatty acid desaturase type 2 family.</text>
</comment>
<keyword evidence="4 11" id="KW-0812">Transmembrane</keyword>
<keyword evidence="5" id="KW-0276">Fatty acid metabolism</keyword>
<protein>
    <submittedName>
        <fullName evidence="12">Acyl-CoA desaturase</fullName>
    </submittedName>
</protein>
<gene>
    <name evidence="12" type="ORF">DCF25_13035</name>
</gene>
<evidence type="ECO:0000313" key="13">
    <source>
        <dbReference type="Proteomes" id="UP000249354"/>
    </source>
</evidence>
<feature type="transmembrane region" description="Helical" evidence="11">
    <location>
        <begin position="77"/>
        <end position="99"/>
    </location>
</feature>
<evidence type="ECO:0000256" key="10">
    <source>
        <dbReference type="ARBA" id="ARBA00023160"/>
    </source>
</evidence>
<evidence type="ECO:0000256" key="3">
    <source>
        <dbReference type="ARBA" id="ARBA00022516"/>
    </source>
</evidence>
<evidence type="ECO:0000256" key="11">
    <source>
        <dbReference type="SAM" id="Phobius"/>
    </source>
</evidence>
<dbReference type="PANTHER" id="PTHR11351:SF31">
    <property type="entry name" value="DESATURASE 1, ISOFORM A-RELATED"/>
    <property type="match status" value="1"/>
</dbReference>
<dbReference type="PANTHER" id="PTHR11351">
    <property type="entry name" value="ACYL-COA DESATURASE"/>
    <property type="match status" value="1"/>
</dbReference>
<comment type="caution">
    <text evidence="12">The sequence shown here is derived from an EMBL/GenBank/DDBJ whole genome shotgun (WGS) entry which is preliminary data.</text>
</comment>
<evidence type="ECO:0000256" key="5">
    <source>
        <dbReference type="ARBA" id="ARBA00022832"/>
    </source>
</evidence>
<feature type="transmembrane region" description="Helical" evidence="11">
    <location>
        <begin position="21"/>
        <end position="38"/>
    </location>
</feature>
<proteinExistence type="inferred from homology"/>
<evidence type="ECO:0000256" key="8">
    <source>
        <dbReference type="ARBA" id="ARBA00023098"/>
    </source>
</evidence>